<dbReference type="PANTHER" id="PTHR24416:SF600">
    <property type="entry name" value="PDGF- AND VEGF-RECEPTOR RELATED, ISOFORM J"/>
    <property type="match status" value="1"/>
</dbReference>
<keyword evidence="2" id="KW-1133">Transmembrane helix</keyword>
<dbReference type="InterPro" id="IPR050122">
    <property type="entry name" value="RTK"/>
</dbReference>
<dbReference type="GO" id="GO:0043235">
    <property type="term" value="C:receptor complex"/>
    <property type="evidence" value="ECO:0007669"/>
    <property type="project" value="TreeGrafter"/>
</dbReference>
<protein>
    <recommendedName>
        <fullName evidence="3">Protein kinase domain-containing protein</fullName>
    </recommendedName>
</protein>
<keyword evidence="1" id="KW-0547">Nucleotide-binding</keyword>
<accession>A0A2G8JKR0</accession>
<dbReference type="AlphaFoldDB" id="A0A2G8JKR0"/>
<dbReference type="PIRSF" id="PIRSF000615">
    <property type="entry name" value="TyrPK_CSF1-R"/>
    <property type="match status" value="1"/>
</dbReference>
<dbReference type="PROSITE" id="PS50011">
    <property type="entry name" value="PROTEIN_KINASE_DOM"/>
    <property type="match status" value="1"/>
</dbReference>
<proteinExistence type="predicted"/>
<evidence type="ECO:0000313" key="5">
    <source>
        <dbReference type="Proteomes" id="UP000230750"/>
    </source>
</evidence>
<dbReference type="SUPFAM" id="SSF56112">
    <property type="entry name" value="Protein kinase-like (PK-like)"/>
    <property type="match status" value="1"/>
</dbReference>
<dbReference type="Proteomes" id="UP000230750">
    <property type="component" value="Unassembled WGS sequence"/>
</dbReference>
<name>A0A2G8JKR0_STIJA</name>
<keyword evidence="2" id="KW-0812">Transmembrane</keyword>
<dbReference type="GO" id="GO:0007169">
    <property type="term" value="P:cell surface receptor protein tyrosine kinase signaling pathway"/>
    <property type="evidence" value="ECO:0007669"/>
    <property type="project" value="TreeGrafter"/>
</dbReference>
<evidence type="ECO:0000256" key="1">
    <source>
        <dbReference type="PIRSR" id="PIRSR000615-2"/>
    </source>
</evidence>
<dbReference type="STRING" id="307972.A0A2G8JKR0"/>
<keyword evidence="5" id="KW-1185">Reference proteome</keyword>
<feature type="domain" description="Protein kinase" evidence="3">
    <location>
        <begin position="60"/>
        <end position="380"/>
    </location>
</feature>
<evidence type="ECO:0000259" key="3">
    <source>
        <dbReference type="PROSITE" id="PS50011"/>
    </source>
</evidence>
<organism evidence="4 5">
    <name type="scientific">Stichopus japonicus</name>
    <name type="common">Sea cucumber</name>
    <dbReference type="NCBI Taxonomy" id="307972"/>
    <lineage>
        <taxon>Eukaryota</taxon>
        <taxon>Metazoa</taxon>
        <taxon>Echinodermata</taxon>
        <taxon>Eleutherozoa</taxon>
        <taxon>Echinozoa</taxon>
        <taxon>Holothuroidea</taxon>
        <taxon>Aspidochirotacea</taxon>
        <taxon>Aspidochirotida</taxon>
        <taxon>Stichopodidae</taxon>
        <taxon>Apostichopus</taxon>
    </lineage>
</organism>
<keyword evidence="1" id="KW-0067">ATP-binding</keyword>
<reference evidence="4 5" key="1">
    <citation type="journal article" date="2017" name="PLoS Biol.">
        <title>The sea cucumber genome provides insights into morphological evolution and visceral regeneration.</title>
        <authorList>
            <person name="Zhang X."/>
            <person name="Sun L."/>
            <person name="Yuan J."/>
            <person name="Sun Y."/>
            <person name="Gao Y."/>
            <person name="Zhang L."/>
            <person name="Li S."/>
            <person name="Dai H."/>
            <person name="Hamel J.F."/>
            <person name="Liu C."/>
            <person name="Yu Y."/>
            <person name="Liu S."/>
            <person name="Lin W."/>
            <person name="Guo K."/>
            <person name="Jin S."/>
            <person name="Xu P."/>
            <person name="Storey K.B."/>
            <person name="Huan P."/>
            <person name="Zhang T."/>
            <person name="Zhou Y."/>
            <person name="Zhang J."/>
            <person name="Lin C."/>
            <person name="Li X."/>
            <person name="Xing L."/>
            <person name="Huo D."/>
            <person name="Sun M."/>
            <person name="Wang L."/>
            <person name="Mercier A."/>
            <person name="Li F."/>
            <person name="Yang H."/>
            <person name="Xiang J."/>
        </authorList>
    </citation>
    <scope>NUCLEOTIDE SEQUENCE [LARGE SCALE GENOMIC DNA]</scope>
    <source>
        <strain evidence="4">Shaxun</strain>
        <tissue evidence="4">Muscle</tissue>
    </source>
</reference>
<dbReference type="PANTHER" id="PTHR24416">
    <property type="entry name" value="TYROSINE-PROTEIN KINASE RECEPTOR"/>
    <property type="match status" value="1"/>
</dbReference>
<dbReference type="GO" id="GO:0004714">
    <property type="term" value="F:transmembrane receptor protein tyrosine kinase activity"/>
    <property type="evidence" value="ECO:0007669"/>
    <property type="project" value="TreeGrafter"/>
</dbReference>
<evidence type="ECO:0000256" key="2">
    <source>
        <dbReference type="SAM" id="Phobius"/>
    </source>
</evidence>
<gene>
    <name evidence="4" type="ORF">BSL78_26851</name>
</gene>
<feature type="transmembrane region" description="Helical" evidence="2">
    <location>
        <begin position="71"/>
        <end position="91"/>
    </location>
</feature>
<dbReference type="OrthoDB" id="4062651at2759"/>
<dbReference type="InterPro" id="IPR001245">
    <property type="entry name" value="Ser-Thr/Tyr_kinase_cat_dom"/>
</dbReference>
<keyword evidence="2" id="KW-0472">Membrane</keyword>
<dbReference type="EMBL" id="MRZV01001698">
    <property type="protein sequence ID" value="PIK36323.1"/>
    <property type="molecule type" value="Genomic_DNA"/>
</dbReference>
<feature type="non-terminal residue" evidence="4">
    <location>
        <position position="1"/>
    </location>
</feature>
<dbReference type="GO" id="GO:0005524">
    <property type="term" value="F:ATP binding"/>
    <property type="evidence" value="ECO:0007669"/>
    <property type="project" value="UniProtKB-KW"/>
</dbReference>
<comment type="caution">
    <text evidence="4">The sequence shown here is derived from an EMBL/GenBank/DDBJ whole genome shotgun (WGS) entry which is preliminary data.</text>
</comment>
<feature type="binding site" evidence="1">
    <location>
        <position position="243"/>
    </location>
    <ligand>
        <name>ATP</name>
        <dbReference type="ChEBI" id="CHEBI:30616"/>
    </ligand>
</feature>
<dbReference type="InterPro" id="IPR011009">
    <property type="entry name" value="Kinase-like_dom_sf"/>
</dbReference>
<dbReference type="Pfam" id="PF07714">
    <property type="entry name" value="PK_Tyr_Ser-Thr"/>
    <property type="match status" value="1"/>
</dbReference>
<dbReference type="PRINTS" id="PR00109">
    <property type="entry name" value="TYRKINASE"/>
</dbReference>
<sequence length="407" mass="46709">QRNRDMARTDIYRATVSWNKSSFQIWTFKLHSSNLTNTEKYRCVANNSMGSYAISDTVTIEITTKYTYSSYAVVSLILVILIAVTTLIACVKSKAQTRSFEATDTSVQFQTSFRHIYEDQELNAEEEIHHSGVTVADARLFMAATKMQTYIPNHMNVVALIGMDTEQVPSYTFHEFQEGGNVRDFLRRNCQDITGYNKHCATSVSGTSSILFHTKLIAFANDVVNAMEFLHGHEFYHPAICARKTLLDKQFRCKLFAFWPQEAADEIVKKLLDAYKSPFEWLSPEVISLGDYGTKCDVWSYGVFLWELFSHGDTPYEGENRSRIAQHVRDGVRLQVPLNCPHDISSIMKSVWNSKAQERPAFKTIAEQLQGMQPTEHKKIVLNEESGRHGYHRAQEKRHAYDRLERI</sequence>
<evidence type="ECO:0000313" key="4">
    <source>
        <dbReference type="EMBL" id="PIK36323.1"/>
    </source>
</evidence>
<dbReference type="GO" id="GO:0005886">
    <property type="term" value="C:plasma membrane"/>
    <property type="evidence" value="ECO:0007669"/>
    <property type="project" value="TreeGrafter"/>
</dbReference>
<dbReference type="Gene3D" id="1.10.510.10">
    <property type="entry name" value="Transferase(Phosphotransferase) domain 1"/>
    <property type="match status" value="1"/>
</dbReference>
<dbReference type="InterPro" id="IPR000719">
    <property type="entry name" value="Prot_kinase_dom"/>
</dbReference>